<sequence>MRSISGIMSRPMAHLARCIPVGMLAAMLLLVIGCGESPPVLVPVTGKVEYQGKAVTAGSIILHPMASNAYQKDKPSSLLELDGSFTIKTFPFGEGVPVGSYQVTLAPEVANRLRQPKYADPAKTPWTLDVPATGVKDHRFEVK</sequence>
<keyword evidence="2" id="KW-1185">Reference proteome</keyword>
<dbReference type="Proteomes" id="UP000464378">
    <property type="component" value="Chromosome"/>
</dbReference>
<name>A0A6C2YWB9_9BACT</name>
<evidence type="ECO:0000313" key="1">
    <source>
        <dbReference type="EMBL" id="VIP05453.1"/>
    </source>
</evidence>
<organism evidence="1">
    <name type="scientific">Tuwongella immobilis</name>
    <dbReference type="NCBI Taxonomy" id="692036"/>
    <lineage>
        <taxon>Bacteria</taxon>
        <taxon>Pseudomonadati</taxon>
        <taxon>Planctomycetota</taxon>
        <taxon>Planctomycetia</taxon>
        <taxon>Gemmatales</taxon>
        <taxon>Gemmataceae</taxon>
        <taxon>Tuwongella</taxon>
    </lineage>
</organism>
<proteinExistence type="predicted"/>
<dbReference type="EMBL" id="LR586016">
    <property type="protein sequence ID" value="VIP05453.1"/>
    <property type="molecule type" value="Genomic_DNA"/>
</dbReference>
<dbReference type="EMBL" id="LR593887">
    <property type="protein sequence ID" value="VTS08262.1"/>
    <property type="molecule type" value="Genomic_DNA"/>
</dbReference>
<protein>
    <recommendedName>
        <fullName evidence="3">Carboxypeptidase regulatory-like domain-containing protein</fullName>
    </recommendedName>
</protein>
<dbReference type="AlphaFoldDB" id="A0A6C2YWB9"/>
<evidence type="ECO:0008006" key="3">
    <source>
        <dbReference type="Google" id="ProtNLM"/>
    </source>
</evidence>
<dbReference type="InParanoid" id="A0A6C2YWB9"/>
<evidence type="ECO:0000313" key="2">
    <source>
        <dbReference type="Proteomes" id="UP000464378"/>
    </source>
</evidence>
<dbReference type="KEGG" id="tim:GMBLW1_37400"/>
<accession>A0A6C2YWB9</accession>
<dbReference type="PROSITE" id="PS51257">
    <property type="entry name" value="PROKAR_LIPOPROTEIN"/>
    <property type="match status" value="1"/>
</dbReference>
<dbReference type="RefSeq" id="WP_162660523.1">
    <property type="nucleotide sequence ID" value="NZ_LR593887.1"/>
</dbReference>
<gene>
    <name evidence="1" type="ORF">GMBLW1_37400</name>
</gene>
<reference evidence="1" key="1">
    <citation type="submission" date="2019-04" db="EMBL/GenBank/DDBJ databases">
        <authorList>
            <consortium name="Science for Life Laboratories"/>
        </authorList>
    </citation>
    <scope>NUCLEOTIDE SEQUENCE</scope>
    <source>
        <strain evidence="1">MBLW1</strain>
    </source>
</reference>